<organism evidence="2 3">
    <name type="scientific">Trichoderma harzianum CBS 226.95</name>
    <dbReference type="NCBI Taxonomy" id="983964"/>
    <lineage>
        <taxon>Eukaryota</taxon>
        <taxon>Fungi</taxon>
        <taxon>Dikarya</taxon>
        <taxon>Ascomycota</taxon>
        <taxon>Pezizomycotina</taxon>
        <taxon>Sordariomycetes</taxon>
        <taxon>Hypocreomycetidae</taxon>
        <taxon>Hypocreales</taxon>
        <taxon>Hypocreaceae</taxon>
        <taxon>Trichoderma</taxon>
    </lineage>
</organism>
<dbReference type="AlphaFoldDB" id="A0A2T3ZZ06"/>
<evidence type="ECO:0000256" key="1">
    <source>
        <dbReference type="SAM" id="Phobius"/>
    </source>
</evidence>
<dbReference type="RefSeq" id="XP_024769724.1">
    <property type="nucleotide sequence ID" value="XM_024919811.1"/>
</dbReference>
<keyword evidence="1" id="KW-0812">Transmembrane</keyword>
<sequence>MLAPVSVSHALLYLDFMFIFVFVFAACGLLTCNSMFLPHKRMRVPRHLRERQCQNRSTPPWFVLGHGTKDGIAMMCVAFLACFDTLKLHTPKSASLGDRLRNAFRFSPCHLPPYLVPAPATFRASET</sequence>
<reference evidence="2 3" key="1">
    <citation type="submission" date="2016-07" db="EMBL/GenBank/DDBJ databases">
        <title>Multiple horizontal gene transfer events from other fungi enriched the ability of initially mycotrophic Trichoderma (Ascomycota) to feed on dead plant biomass.</title>
        <authorList>
            <consortium name="DOE Joint Genome Institute"/>
            <person name="Aerts A."/>
            <person name="Atanasova L."/>
            <person name="Chenthamara K."/>
            <person name="Zhang J."/>
            <person name="Grujic M."/>
            <person name="Henrissat B."/>
            <person name="Kuo A."/>
            <person name="Salamov A."/>
            <person name="Lipzen A."/>
            <person name="Labutti K."/>
            <person name="Barry K."/>
            <person name="Miao Y."/>
            <person name="Rahimi M.J."/>
            <person name="Shen Q."/>
            <person name="Grigoriev I.V."/>
            <person name="Kubicek C.P."/>
            <person name="Druzhinina I.S."/>
        </authorList>
    </citation>
    <scope>NUCLEOTIDE SEQUENCE [LARGE SCALE GENOMIC DNA]</scope>
    <source>
        <strain evidence="2 3">CBS 226.95</strain>
    </source>
</reference>
<gene>
    <name evidence="2" type="ORF">M431DRAFT_512278</name>
</gene>
<protein>
    <submittedName>
        <fullName evidence="2">Uncharacterized protein</fullName>
    </submittedName>
</protein>
<evidence type="ECO:0000313" key="3">
    <source>
        <dbReference type="Proteomes" id="UP000241690"/>
    </source>
</evidence>
<name>A0A2T3ZZ06_TRIHA</name>
<keyword evidence="1" id="KW-1133">Transmembrane helix</keyword>
<dbReference type="Proteomes" id="UP000241690">
    <property type="component" value="Unassembled WGS sequence"/>
</dbReference>
<feature type="transmembrane region" description="Helical" evidence="1">
    <location>
        <begin position="12"/>
        <end position="37"/>
    </location>
</feature>
<proteinExistence type="predicted"/>
<accession>A0A2T3ZZ06</accession>
<keyword evidence="3" id="KW-1185">Reference proteome</keyword>
<evidence type="ECO:0000313" key="2">
    <source>
        <dbReference type="EMBL" id="PTB50047.1"/>
    </source>
</evidence>
<dbReference type="EMBL" id="KZ679689">
    <property type="protein sequence ID" value="PTB50047.1"/>
    <property type="molecule type" value="Genomic_DNA"/>
</dbReference>
<keyword evidence="1" id="KW-0472">Membrane</keyword>
<dbReference type="GeneID" id="36628380"/>